<protein>
    <recommendedName>
        <fullName evidence="1">N-acetyltransferase domain-containing protein</fullName>
    </recommendedName>
</protein>
<evidence type="ECO:0000313" key="2">
    <source>
        <dbReference type="EMBL" id="SEG20518.1"/>
    </source>
</evidence>
<feature type="domain" description="N-acetyltransferase" evidence="1">
    <location>
        <begin position="1"/>
        <end position="137"/>
    </location>
</feature>
<gene>
    <name evidence="2" type="ORF">SAMN05421847_1728</name>
</gene>
<dbReference type="PROSITE" id="PS51186">
    <property type="entry name" value="GNAT"/>
    <property type="match status" value="1"/>
</dbReference>
<name>A0A1H5Y970_9FLAO</name>
<sequence>MIKLISTEETHPLRKSVLGENIPNYQYIYKGDDDEKTLHFGWFENETLGGILTAMKTEEKIWQFRGMAVSQSHQAKNIGSQLLQFASNYLKNEAEVIWLNAREKVVNFYLKNGFTAASDFFDIKPIGLHLKMSKLNKENIDFNHKLH</sequence>
<evidence type="ECO:0000313" key="3">
    <source>
        <dbReference type="Proteomes" id="UP000236738"/>
    </source>
</evidence>
<dbReference type="Pfam" id="PF00583">
    <property type="entry name" value="Acetyltransf_1"/>
    <property type="match status" value="1"/>
</dbReference>
<evidence type="ECO:0000259" key="1">
    <source>
        <dbReference type="PROSITE" id="PS51186"/>
    </source>
</evidence>
<accession>A0A1H5Y970</accession>
<dbReference type="OrthoDB" id="9813917at2"/>
<dbReference type="EMBL" id="FNUS01000003">
    <property type="protein sequence ID" value="SEG20518.1"/>
    <property type="molecule type" value="Genomic_DNA"/>
</dbReference>
<dbReference type="Gene3D" id="3.40.630.30">
    <property type="match status" value="1"/>
</dbReference>
<dbReference type="GO" id="GO:0016747">
    <property type="term" value="F:acyltransferase activity, transferring groups other than amino-acyl groups"/>
    <property type="evidence" value="ECO:0007669"/>
    <property type="project" value="InterPro"/>
</dbReference>
<proteinExistence type="predicted"/>
<dbReference type="InterPro" id="IPR000182">
    <property type="entry name" value="GNAT_dom"/>
</dbReference>
<dbReference type="InterPro" id="IPR016181">
    <property type="entry name" value="Acyl_CoA_acyltransferase"/>
</dbReference>
<organism evidence="2 3">
    <name type="scientific">Halpernia humi</name>
    <dbReference type="NCBI Taxonomy" id="493375"/>
    <lineage>
        <taxon>Bacteria</taxon>
        <taxon>Pseudomonadati</taxon>
        <taxon>Bacteroidota</taxon>
        <taxon>Flavobacteriia</taxon>
        <taxon>Flavobacteriales</taxon>
        <taxon>Weeksellaceae</taxon>
        <taxon>Chryseobacterium group</taxon>
        <taxon>Halpernia</taxon>
    </lineage>
</organism>
<dbReference type="RefSeq" id="WP_103913680.1">
    <property type="nucleotide sequence ID" value="NZ_FNUS01000003.1"/>
</dbReference>
<keyword evidence="3" id="KW-1185">Reference proteome</keyword>
<dbReference type="SUPFAM" id="SSF55729">
    <property type="entry name" value="Acyl-CoA N-acyltransferases (Nat)"/>
    <property type="match status" value="1"/>
</dbReference>
<dbReference type="AlphaFoldDB" id="A0A1H5Y970"/>
<dbReference type="Proteomes" id="UP000236738">
    <property type="component" value="Unassembled WGS sequence"/>
</dbReference>
<dbReference type="CDD" id="cd04301">
    <property type="entry name" value="NAT_SF"/>
    <property type="match status" value="1"/>
</dbReference>
<reference evidence="3" key="1">
    <citation type="submission" date="2016-10" db="EMBL/GenBank/DDBJ databases">
        <authorList>
            <person name="Varghese N."/>
            <person name="Submissions S."/>
        </authorList>
    </citation>
    <scope>NUCLEOTIDE SEQUENCE [LARGE SCALE GENOMIC DNA]</scope>
    <source>
        <strain evidence="3">DSM 21580</strain>
    </source>
</reference>